<feature type="region of interest" description="Disordered" evidence="6">
    <location>
        <begin position="122"/>
        <end position="156"/>
    </location>
</feature>
<dbReference type="PIRSF" id="PIRSF006060">
    <property type="entry name" value="AA_transporter"/>
    <property type="match status" value="1"/>
</dbReference>
<dbReference type="PANTHER" id="PTHR43243">
    <property type="entry name" value="INNER MEMBRANE TRANSPORTER YGJI-RELATED"/>
    <property type="match status" value="1"/>
</dbReference>
<comment type="subcellular location">
    <subcellularLocation>
        <location evidence="1">Membrane</location>
        <topology evidence="1">Multi-pass membrane protein</topology>
    </subcellularLocation>
</comment>
<dbReference type="InterPro" id="IPR002293">
    <property type="entry name" value="AA/rel_permease1"/>
</dbReference>
<feature type="transmembrane region" description="Helical" evidence="7">
    <location>
        <begin position="89"/>
        <end position="111"/>
    </location>
</feature>
<evidence type="ECO:0000313" key="9">
    <source>
        <dbReference type="EnsemblMetazoa" id="RPRC004890-PA"/>
    </source>
</evidence>
<keyword evidence="5 7" id="KW-0472">Membrane</keyword>
<evidence type="ECO:0000259" key="8">
    <source>
        <dbReference type="Pfam" id="PF00324"/>
    </source>
</evidence>
<dbReference type="EnsemblMetazoa" id="RPRC004890-RA">
    <property type="protein sequence ID" value="RPRC004890-PA"/>
    <property type="gene ID" value="RPRC004890"/>
</dbReference>
<evidence type="ECO:0000256" key="6">
    <source>
        <dbReference type="SAM" id="MobiDB-lite"/>
    </source>
</evidence>
<dbReference type="GO" id="GO:0015171">
    <property type="term" value="F:amino acid transmembrane transporter activity"/>
    <property type="evidence" value="ECO:0007669"/>
    <property type="project" value="TreeGrafter"/>
</dbReference>
<dbReference type="InParanoid" id="T1HLG6"/>
<evidence type="ECO:0000256" key="7">
    <source>
        <dbReference type="SAM" id="Phobius"/>
    </source>
</evidence>
<feature type="transmembrane region" description="Helical" evidence="7">
    <location>
        <begin position="281"/>
        <end position="301"/>
    </location>
</feature>
<feature type="transmembrane region" description="Helical" evidence="7">
    <location>
        <begin position="21"/>
        <end position="39"/>
    </location>
</feature>
<dbReference type="AlphaFoldDB" id="T1HLG6"/>
<keyword evidence="3 7" id="KW-0812">Transmembrane</keyword>
<sequence>MSGKRRKFDIVKEIGPLNRDFGTVDATLMGLASCLSYFFYTSVIEEIRNFGPLMCAAFIIGSIISTLTVLCFAELTAKAPVMGSTYHYAYRYIGEFAGFMVGWSGMFSLFIKDCSDTESNAISSELSSEDETVYIQSEASETEDSDEESTTNDENENVINMPRKRNAWQNILPEPEDPQRPAATSSTAIHPKNAKFVKYNFATVKKQIFVKNVKKCSAMTRGCSRLLDVLFFDNTISKLEQKHLELPKIAPCVRRFPDMITFLIATAFSGTVSAKPKESKIANNFVTVINICALTTMIILFCGQTKINKLGLDSNIALDEPMSIFPAITIALSYLNGIESIALLGDELKEAHIALPKSFFFSLATCCFYYIGLTLLFSMVMSDYVADVSSSSSLMEVILLKL</sequence>
<evidence type="ECO:0000256" key="5">
    <source>
        <dbReference type="ARBA" id="ARBA00023136"/>
    </source>
</evidence>
<name>T1HLG6_RHOPR</name>
<evidence type="ECO:0000256" key="3">
    <source>
        <dbReference type="ARBA" id="ARBA00022692"/>
    </source>
</evidence>
<feature type="domain" description="Amino acid permease/ SLC12A" evidence="8">
    <location>
        <begin position="26"/>
        <end position="108"/>
    </location>
</feature>
<dbReference type="VEuPathDB" id="VectorBase:RPRC004890"/>
<organism evidence="9 10">
    <name type="scientific">Rhodnius prolixus</name>
    <name type="common">Triatomid bug</name>
    <dbReference type="NCBI Taxonomy" id="13249"/>
    <lineage>
        <taxon>Eukaryota</taxon>
        <taxon>Metazoa</taxon>
        <taxon>Ecdysozoa</taxon>
        <taxon>Arthropoda</taxon>
        <taxon>Hexapoda</taxon>
        <taxon>Insecta</taxon>
        <taxon>Pterygota</taxon>
        <taxon>Neoptera</taxon>
        <taxon>Paraneoptera</taxon>
        <taxon>Hemiptera</taxon>
        <taxon>Heteroptera</taxon>
        <taxon>Panheteroptera</taxon>
        <taxon>Cimicomorpha</taxon>
        <taxon>Reduviidae</taxon>
        <taxon>Triatominae</taxon>
        <taxon>Rhodnius</taxon>
    </lineage>
</organism>
<dbReference type="InterPro" id="IPR004841">
    <property type="entry name" value="AA-permease/SLC12A_dom"/>
</dbReference>
<protein>
    <recommendedName>
        <fullName evidence="8">Amino acid permease/ SLC12A domain-containing protein</fullName>
    </recommendedName>
</protein>
<evidence type="ECO:0000256" key="2">
    <source>
        <dbReference type="ARBA" id="ARBA00022448"/>
    </source>
</evidence>
<dbReference type="Pfam" id="PF00324">
    <property type="entry name" value="AA_permease"/>
    <property type="match status" value="1"/>
</dbReference>
<keyword evidence="10" id="KW-1185">Reference proteome</keyword>
<dbReference type="Gene3D" id="1.20.1740.10">
    <property type="entry name" value="Amino acid/polyamine transporter I"/>
    <property type="match status" value="2"/>
</dbReference>
<evidence type="ECO:0000313" key="10">
    <source>
        <dbReference type="Proteomes" id="UP000015103"/>
    </source>
</evidence>
<feature type="transmembrane region" description="Helical" evidence="7">
    <location>
        <begin position="359"/>
        <end position="381"/>
    </location>
</feature>
<dbReference type="HOGENOM" id="CLU_685720_0_0_1"/>
<keyword evidence="2" id="KW-0813">Transport</keyword>
<dbReference type="EMBL" id="ACPB03016146">
    <property type="status" value="NOT_ANNOTATED_CDS"/>
    <property type="molecule type" value="Genomic_DNA"/>
</dbReference>
<accession>T1HLG6</accession>
<proteinExistence type="predicted"/>
<dbReference type="eggNOG" id="KOG1286">
    <property type="taxonomic scope" value="Eukaryota"/>
</dbReference>
<dbReference type="Pfam" id="PF13520">
    <property type="entry name" value="AA_permease_2"/>
    <property type="match status" value="1"/>
</dbReference>
<dbReference type="STRING" id="13249.T1HLG6"/>
<feature type="transmembrane region" description="Helical" evidence="7">
    <location>
        <begin position="51"/>
        <end position="77"/>
    </location>
</feature>
<feature type="transmembrane region" description="Helical" evidence="7">
    <location>
        <begin position="321"/>
        <end position="338"/>
    </location>
</feature>
<evidence type="ECO:0000256" key="4">
    <source>
        <dbReference type="ARBA" id="ARBA00022989"/>
    </source>
</evidence>
<keyword evidence="4 7" id="KW-1133">Transmembrane helix</keyword>
<feature type="compositionally biased region" description="Acidic residues" evidence="6">
    <location>
        <begin position="140"/>
        <end position="156"/>
    </location>
</feature>
<dbReference type="GO" id="GO:0005886">
    <property type="term" value="C:plasma membrane"/>
    <property type="evidence" value="ECO:0007669"/>
    <property type="project" value="TreeGrafter"/>
</dbReference>
<dbReference type="Proteomes" id="UP000015103">
    <property type="component" value="Unassembled WGS sequence"/>
</dbReference>
<evidence type="ECO:0000256" key="1">
    <source>
        <dbReference type="ARBA" id="ARBA00004141"/>
    </source>
</evidence>
<reference evidence="9" key="1">
    <citation type="submission" date="2015-05" db="UniProtKB">
        <authorList>
            <consortium name="EnsemblMetazoa"/>
        </authorList>
    </citation>
    <scope>IDENTIFICATION</scope>
</reference>
<dbReference type="PANTHER" id="PTHR43243:SF4">
    <property type="entry name" value="CATIONIC AMINO ACID TRANSPORTER 4"/>
    <property type="match status" value="1"/>
</dbReference>